<evidence type="ECO:0000256" key="2">
    <source>
        <dbReference type="ARBA" id="ARBA00006555"/>
    </source>
</evidence>
<keyword evidence="4" id="KW-1003">Cell membrane</keyword>
<keyword evidence="5" id="KW-0997">Cell inner membrane</keyword>
<evidence type="ECO:0000256" key="1">
    <source>
        <dbReference type="ARBA" id="ARBA00004383"/>
    </source>
</evidence>
<feature type="domain" description="TonB C-terminal" evidence="11">
    <location>
        <begin position="187"/>
        <end position="284"/>
    </location>
</feature>
<dbReference type="PANTHER" id="PTHR33446">
    <property type="entry name" value="PROTEIN TONB-RELATED"/>
    <property type="match status" value="1"/>
</dbReference>
<keyword evidence="9" id="KW-0472">Membrane</keyword>
<dbReference type="EMBL" id="WSSB01000004">
    <property type="protein sequence ID" value="MXR36558.1"/>
    <property type="molecule type" value="Genomic_DNA"/>
</dbReference>
<dbReference type="InterPro" id="IPR006260">
    <property type="entry name" value="TonB/TolA_C"/>
</dbReference>
<feature type="compositionally biased region" description="Basic and acidic residues" evidence="10">
    <location>
        <begin position="62"/>
        <end position="72"/>
    </location>
</feature>
<reference evidence="12 13" key="1">
    <citation type="submission" date="2019-12" db="EMBL/GenBank/DDBJ databases">
        <title>Neisseriaceae gen. nov. sp. Genome sequencing and assembly.</title>
        <authorList>
            <person name="Liu Z."/>
            <person name="Li A."/>
        </authorList>
    </citation>
    <scope>NUCLEOTIDE SEQUENCE [LARGE SCALE GENOMIC DNA]</scope>
    <source>
        <strain evidence="12 13">B2N2-7</strain>
    </source>
</reference>
<keyword evidence="13" id="KW-1185">Reference proteome</keyword>
<accession>A0A845BMY7</accession>
<gene>
    <name evidence="12" type="ORF">GQF02_06195</name>
</gene>
<dbReference type="Proteomes" id="UP000467214">
    <property type="component" value="Unassembled WGS sequence"/>
</dbReference>
<evidence type="ECO:0000256" key="4">
    <source>
        <dbReference type="ARBA" id="ARBA00022475"/>
    </source>
</evidence>
<comment type="similarity">
    <text evidence="2">Belongs to the TonB family.</text>
</comment>
<comment type="subcellular location">
    <subcellularLocation>
        <location evidence="1">Cell inner membrane</location>
        <topology evidence="1">Single-pass membrane protein</topology>
        <orientation evidence="1">Periplasmic side</orientation>
    </subcellularLocation>
</comment>
<dbReference type="PROSITE" id="PS52015">
    <property type="entry name" value="TONB_CTD"/>
    <property type="match status" value="1"/>
</dbReference>
<dbReference type="InterPro" id="IPR051045">
    <property type="entry name" value="TonB-dependent_transducer"/>
</dbReference>
<keyword evidence="8" id="KW-1133">Transmembrane helix</keyword>
<evidence type="ECO:0000256" key="8">
    <source>
        <dbReference type="ARBA" id="ARBA00022989"/>
    </source>
</evidence>
<dbReference type="SUPFAM" id="SSF74653">
    <property type="entry name" value="TolA/TonB C-terminal domain"/>
    <property type="match status" value="1"/>
</dbReference>
<proteinExistence type="inferred from homology"/>
<keyword evidence="7" id="KW-0653">Protein transport</keyword>
<evidence type="ECO:0000256" key="7">
    <source>
        <dbReference type="ARBA" id="ARBA00022927"/>
    </source>
</evidence>
<name>A0A845BMY7_9NEIS</name>
<sequence>MSAVPHFTPAVRIGSATFIKVALLLSFALHLILLAWPSVSLQPLTGSSASMSELKVSLLHRPTLEKPPETTRELAQADSLGGGTAVPESRVMSPAEPRPAVSGSGIAPEGRAQATVRHERLTRDHSNYAIAGKGESLPSADSLLAQARELAAQQQGEIGMRTSFDDAAPKRGVFGVSARGVEWARYAEDWRLKIERIGKLNYPDEARRQGLFGSLVLKAVLGSDGRLLSVSILRSSGQPVLDEAALHIVRMASPFAPFPPGLAAKFGSLEIARKWSFSSDNELSTR</sequence>
<dbReference type="GO" id="GO:0015031">
    <property type="term" value="P:protein transport"/>
    <property type="evidence" value="ECO:0007669"/>
    <property type="project" value="UniProtKB-KW"/>
</dbReference>
<evidence type="ECO:0000313" key="13">
    <source>
        <dbReference type="Proteomes" id="UP000467214"/>
    </source>
</evidence>
<evidence type="ECO:0000256" key="3">
    <source>
        <dbReference type="ARBA" id="ARBA00022448"/>
    </source>
</evidence>
<dbReference type="Pfam" id="PF03544">
    <property type="entry name" value="TonB_C"/>
    <property type="match status" value="1"/>
</dbReference>
<evidence type="ECO:0000256" key="5">
    <source>
        <dbReference type="ARBA" id="ARBA00022519"/>
    </source>
</evidence>
<keyword evidence="6" id="KW-0812">Transmembrane</keyword>
<evidence type="ECO:0000259" key="11">
    <source>
        <dbReference type="PROSITE" id="PS52015"/>
    </source>
</evidence>
<dbReference type="PANTHER" id="PTHR33446:SF11">
    <property type="entry name" value="TONB3"/>
    <property type="match status" value="1"/>
</dbReference>
<feature type="region of interest" description="Disordered" evidence="10">
    <location>
        <begin position="62"/>
        <end position="119"/>
    </location>
</feature>
<keyword evidence="3" id="KW-0813">Transport</keyword>
<dbReference type="GO" id="GO:0098797">
    <property type="term" value="C:plasma membrane protein complex"/>
    <property type="evidence" value="ECO:0007669"/>
    <property type="project" value="TreeGrafter"/>
</dbReference>
<protein>
    <submittedName>
        <fullName evidence="12">TonB family protein</fullName>
    </submittedName>
</protein>
<dbReference type="RefSeq" id="WP_160795656.1">
    <property type="nucleotide sequence ID" value="NZ_WSSB01000004.1"/>
</dbReference>
<evidence type="ECO:0000313" key="12">
    <source>
        <dbReference type="EMBL" id="MXR36558.1"/>
    </source>
</evidence>
<dbReference type="NCBIfam" id="TIGR01352">
    <property type="entry name" value="tonB_Cterm"/>
    <property type="match status" value="1"/>
</dbReference>
<evidence type="ECO:0000256" key="10">
    <source>
        <dbReference type="SAM" id="MobiDB-lite"/>
    </source>
</evidence>
<dbReference type="GO" id="GO:0055085">
    <property type="term" value="P:transmembrane transport"/>
    <property type="evidence" value="ECO:0007669"/>
    <property type="project" value="InterPro"/>
</dbReference>
<dbReference type="AlphaFoldDB" id="A0A845BMY7"/>
<dbReference type="InterPro" id="IPR037682">
    <property type="entry name" value="TonB_C"/>
</dbReference>
<dbReference type="Gene3D" id="3.30.1150.10">
    <property type="match status" value="1"/>
</dbReference>
<evidence type="ECO:0000256" key="6">
    <source>
        <dbReference type="ARBA" id="ARBA00022692"/>
    </source>
</evidence>
<dbReference type="GO" id="GO:0031992">
    <property type="term" value="F:energy transducer activity"/>
    <property type="evidence" value="ECO:0007669"/>
    <property type="project" value="TreeGrafter"/>
</dbReference>
<organism evidence="12 13">
    <name type="scientific">Craterilacuibacter sinensis</name>
    <dbReference type="NCBI Taxonomy" id="2686017"/>
    <lineage>
        <taxon>Bacteria</taxon>
        <taxon>Pseudomonadati</taxon>
        <taxon>Pseudomonadota</taxon>
        <taxon>Betaproteobacteria</taxon>
        <taxon>Neisseriales</taxon>
        <taxon>Neisseriaceae</taxon>
        <taxon>Craterilacuibacter</taxon>
    </lineage>
</organism>
<evidence type="ECO:0000256" key="9">
    <source>
        <dbReference type="ARBA" id="ARBA00023136"/>
    </source>
</evidence>
<comment type="caution">
    <text evidence="12">The sequence shown here is derived from an EMBL/GenBank/DDBJ whole genome shotgun (WGS) entry which is preliminary data.</text>
</comment>